<evidence type="ECO:0000256" key="1">
    <source>
        <dbReference type="ARBA" id="ARBA00006354"/>
    </source>
</evidence>
<dbReference type="Gene3D" id="3.30.230.10">
    <property type="match status" value="1"/>
</dbReference>
<dbReference type="NCBIfam" id="TIGR00368">
    <property type="entry name" value="YifB family Mg chelatase-like AAA ATPase"/>
    <property type="match status" value="1"/>
</dbReference>
<dbReference type="STRING" id="1805280.AUJ22_00130"/>
<keyword evidence="3" id="KW-0067">ATP-binding</keyword>
<dbReference type="InterPro" id="IPR045006">
    <property type="entry name" value="CHLI-like"/>
</dbReference>
<dbReference type="SMART" id="SM00382">
    <property type="entry name" value="AAA"/>
    <property type="match status" value="1"/>
</dbReference>
<dbReference type="InterPro" id="IPR027417">
    <property type="entry name" value="P-loop_NTPase"/>
</dbReference>
<dbReference type="InterPro" id="IPR001208">
    <property type="entry name" value="MCM_dom"/>
</dbReference>
<evidence type="ECO:0000313" key="5">
    <source>
        <dbReference type="EMBL" id="OIO30117.1"/>
    </source>
</evidence>
<protein>
    <submittedName>
        <fullName evidence="5">Magnesium chelatase</fullName>
    </submittedName>
</protein>
<sequence length="517" mass="56911">MSFAKVYSAQVNLLLGQIVTIEVDLSKGMHTFNVVGLPDKAVDESKDRVSGAIKNSGFKSPKAKNQKIIVSLSPADLKKEGPFFDLAIALAYMLASSYVKFDPEKKIFLGELGLDGTLRRIRGALPLVMEAKRAGYEEIYLPKENAVEAALVEGIKIFGASSLKEVVDHIDIISSKINGKVNKKISVQRKTEINYKKENKGLDFSDVKGQEGAKRGLEIAAAGGHNIAMYGPPGTGKTMLARAFSGLLPDLVLDEVLEITGIHSVAGASQGELISSPPFRSPHHTSSYVSIIGGGTYPKPGEVTLAHRGVLFLDEFPEFEKRVIESLRQPLEDNIVSISRAKGTATFPSNFILVAAMNPCPCGNAGNKQKACICRPFDLDRYKRKLSGPIMDRIDLWVSVGNVDYKKLGEIGDGEKSEWIKKRVMNAREIQKKRFVKYDRKITTNSEMNVKDLANIVKLNDDVRNLLDDSAERLALSARAYHRVIKIARTIADLENSEEVNSNHILEAIQYRPKVNS</sequence>
<dbReference type="PRINTS" id="PR01657">
    <property type="entry name" value="MCMFAMILY"/>
</dbReference>
<dbReference type="InterPro" id="IPR020568">
    <property type="entry name" value="Ribosomal_Su5_D2-typ_SF"/>
</dbReference>
<evidence type="ECO:0000313" key="6">
    <source>
        <dbReference type="Proteomes" id="UP000185769"/>
    </source>
</evidence>
<dbReference type="SUPFAM" id="SSF52540">
    <property type="entry name" value="P-loop containing nucleoside triphosphate hydrolases"/>
    <property type="match status" value="1"/>
</dbReference>
<gene>
    <name evidence="5" type="ORF">AUJ22_00130</name>
</gene>
<comment type="caution">
    <text evidence="5">The sequence shown here is derived from an EMBL/GenBank/DDBJ whole genome shotgun (WGS) entry which is preliminary data.</text>
</comment>
<dbReference type="Proteomes" id="UP000185769">
    <property type="component" value="Unassembled WGS sequence"/>
</dbReference>
<name>A0A1J4V5P8_9BACT</name>
<dbReference type="PANTHER" id="PTHR32039:SF7">
    <property type="entry name" value="COMPETENCE PROTEIN COMM"/>
    <property type="match status" value="1"/>
</dbReference>
<evidence type="ECO:0000259" key="4">
    <source>
        <dbReference type="SMART" id="SM00382"/>
    </source>
</evidence>
<dbReference type="InterPro" id="IPR003593">
    <property type="entry name" value="AAA+_ATPase"/>
</dbReference>
<evidence type="ECO:0000256" key="2">
    <source>
        <dbReference type="ARBA" id="ARBA00022741"/>
    </source>
</evidence>
<dbReference type="EMBL" id="MNVM01000002">
    <property type="protein sequence ID" value="OIO30117.1"/>
    <property type="molecule type" value="Genomic_DNA"/>
</dbReference>
<organism evidence="5 6">
    <name type="scientific">Candidatus Nomurabacteria bacterium CG1_02_31_12</name>
    <dbReference type="NCBI Taxonomy" id="1805280"/>
    <lineage>
        <taxon>Bacteria</taxon>
        <taxon>Candidatus Nomuraibacteriota</taxon>
    </lineage>
</organism>
<proteinExistence type="inferred from homology"/>
<dbReference type="InterPro" id="IPR000523">
    <property type="entry name" value="Mg_chelatse_chII-like_cat_dom"/>
</dbReference>
<dbReference type="Pfam" id="PF01078">
    <property type="entry name" value="Mg_chelatase"/>
    <property type="match status" value="1"/>
</dbReference>
<dbReference type="Gene3D" id="3.40.50.300">
    <property type="entry name" value="P-loop containing nucleotide triphosphate hydrolases"/>
    <property type="match status" value="1"/>
</dbReference>
<evidence type="ECO:0000256" key="3">
    <source>
        <dbReference type="ARBA" id="ARBA00022840"/>
    </source>
</evidence>
<dbReference type="SUPFAM" id="SSF54211">
    <property type="entry name" value="Ribosomal protein S5 domain 2-like"/>
    <property type="match status" value="1"/>
</dbReference>
<accession>A0A1J4V5P8</accession>
<comment type="similarity">
    <text evidence="1">Belongs to the Mg-chelatase subunits D/I family. ComM subfamily.</text>
</comment>
<dbReference type="Pfam" id="PF13541">
    <property type="entry name" value="ChlI"/>
    <property type="match status" value="1"/>
</dbReference>
<dbReference type="AlphaFoldDB" id="A0A1J4V5P8"/>
<dbReference type="InterPro" id="IPR025158">
    <property type="entry name" value="Mg_chelat-rel_C"/>
</dbReference>
<reference evidence="5 6" key="1">
    <citation type="journal article" date="2016" name="Environ. Microbiol.">
        <title>Genomic resolution of a cold subsurface aquifer community provides metabolic insights for novel microbes adapted to high CO concentrations.</title>
        <authorList>
            <person name="Probst A.J."/>
            <person name="Castelle C.J."/>
            <person name="Singh A."/>
            <person name="Brown C.T."/>
            <person name="Anantharaman K."/>
            <person name="Sharon I."/>
            <person name="Hug L.A."/>
            <person name="Burstein D."/>
            <person name="Emerson J.B."/>
            <person name="Thomas B.C."/>
            <person name="Banfield J.F."/>
        </authorList>
    </citation>
    <scope>NUCLEOTIDE SEQUENCE [LARGE SCALE GENOMIC DNA]</scope>
    <source>
        <strain evidence="5">CG1_02_31_12</strain>
    </source>
</reference>
<dbReference type="InterPro" id="IPR014721">
    <property type="entry name" value="Ribsml_uS5_D2-typ_fold_subgr"/>
</dbReference>
<keyword evidence="2" id="KW-0547">Nucleotide-binding</keyword>
<dbReference type="Pfam" id="PF13335">
    <property type="entry name" value="Mg_chelatase_C"/>
    <property type="match status" value="1"/>
</dbReference>
<feature type="domain" description="AAA+ ATPase" evidence="4">
    <location>
        <begin position="223"/>
        <end position="387"/>
    </location>
</feature>
<dbReference type="GO" id="GO:0005524">
    <property type="term" value="F:ATP binding"/>
    <property type="evidence" value="ECO:0007669"/>
    <property type="project" value="UniProtKB-KW"/>
</dbReference>
<dbReference type="PANTHER" id="PTHR32039">
    <property type="entry name" value="MAGNESIUM-CHELATASE SUBUNIT CHLI"/>
    <property type="match status" value="1"/>
</dbReference>
<dbReference type="GO" id="GO:0003677">
    <property type="term" value="F:DNA binding"/>
    <property type="evidence" value="ECO:0007669"/>
    <property type="project" value="InterPro"/>
</dbReference>
<dbReference type="InterPro" id="IPR004482">
    <property type="entry name" value="Mg_chelat-rel"/>
</dbReference>